<feature type="transmembrane region" description="Helical" evidence="1">
    <location>
        <begin position="327"/>
        <end position="347"/>
    </location>
</feature>
<dbReference type="Proteomes" id="UP000263273">
    <property type="component" value="Unassembled WGS sequence"/>
</dbReference>
<keyword evidence="1" id="KW-0472">Membrane</keyword>
<reference evidence="2 3" key="1">
    <citation type="journal article" date="2018" name="Nat. Biotechnol.">
        <title>A standardized bacterial taxonomy based on genome phylogeny substantially revises the tree of life.</title>
        <authorList>
            <person name="Parks D.H."/>
            <person name="Chuvochina M."/>
            <person name="Waite D.W."/>
            <person name="Rinke C."/>
            <person name="Skarshewski A."/>
            <person name="Chaumeil P.A."/>
            <person name="Hugenholtz P."/>
        </authorList>
    </citation>
    <scope>NUCLEOTIDE SEQUENCE [LARGE SCALE GENOMIC DNA]</scope>
    <source>
        <strain evidence="2">UBA10948</strain>
    </source>
</reference>
<dbReference type="AlphaFoldDB" id="A0A354YZ01"/>
<proteinExistence type="predicted"/>
<name>A0A354YZ01_9FIRM</name>
<keyword evidence="1" id="KW-1133">Transmembrane helix</keyword>
<gene>
    <name evidence="2" type="ORF">DDZ44_08405</name>
</gene>
<comment type="caution">
    <text evidence="2">The sequence shown here is derived from an EMBL/GenBank/DDBJ whole genome shotgun (WGS) entry which is preliminary data.</text>
</comment>
<dbReference type="EMBL" id="DNZF01000183">
    <property type="protein sequence ID" value="HBK53941.1"/>
    <property type="molecule type" value="Genomic_DNA"/>
</dbReference>
<evidence type="ECO:0000313" key="2">
    <source>
        <dbReference type="EMBL" id="HBK53941.1"/>
    </source>
</evidence>
<dbReference type="SUPFAM" id="SSF47162">
    <property type="entry name" value="Apolipoprotein"/>
    <property type="match status" value="1"/>
</dbReference>
<feature type="transmembrane region" description="Helical" evidence="1">
    <location>
        <begin position="293"/>
        <end position="315"/>
    </location>
</feature>
<organism evidence="2 3">
    <name type="scientific">Syntrophomonas wolfei</name>
    <dbReference type="NCBI Taxonomy" id="863"/>
    <lineage>
        <taxon>Bacteria</taxon>
        <taxon>Bacillati</taxon>
        <taxon>Bacillota</taxon>
        <taxon>Clostridia</taxon>
        <taxon>Eubacteriales</taxon>
        <taxon>Syntrophomonadaceae</taxon>
        <taxon>Syntrophomonas</taxon>
    </lineage>
</organism>
<protein>
    <submittedName>
        <fullName evidence="2">Uncharacterized protein</fullName>
    </submittedName>
</protein>
<sequence>MQVGELWVKISGKTEAFNIAMSKVEGTIKTAAAKAEESSRAILKGVGIAAAAAGTAIGAIGIKSIEATANTQAMNAQFEQVFGTIQNNAQDVVNGLGKDFGMLPNRLKSPFTSMTSMFKGLGYDTKDAMEMAEQGVTIAADAAAFYDKSYEEANAALNSFIKGNYEGGEAIGLFGNETQIAAFAAKELGIDWKNADEAQKQLARMEFAQKMQEAAGATGQAARESDSYQNQLGNLKQGWIDFMAVIGQPLLAPVVAAIKNITEHLTAFKDLIADKGWSGALDEIFPDWLEATITIIAGAITAAMIPALIGLGVAFKGAALNAAAAMIPLLPFIAIGATVAALAYLIIKNWEPLKDFFSKLWTSITDTCKSNFDALAKGWEDFKQTMANLWNDIKTGAEKVWDKLKEFFDRWGKDIILVAVGPAGWAVLLGRKIAENWETIQRTAQDIWEGLKTWLGDTWDGIKTTAGTAWEGVKNAVLSPIETAKNTISDIITDIKNAFANMSITIPKPKLPHVSVDWRSIGVGDAKVKIPDFNLKWYARGTNFHPGGWAVVGEQGPELLNLPRGSQVVPNNKMGTVGGLTIKVENMVVRNDQDISKIARELYQLQQRAARGRGLAAT</sequence>
<evidence type="ECO:0000313" key="3">
    <source>
        <dbReference type="Proteomes" id="UP000263273"/>
    </source>
</evidence>
<accession>A0A354YZ01</accession>
<evidence type="ECO:0000256" key="1">
    <source>
        <dbReference type="SAM" id="Phobius"/>
    </source>
</evidence>
<keyword evidence="1" id="KW-0812">Transmembrane</keyword>
<dbReference type="Gene3D" id="1.20.120.20">
    <property type="entry name" value="Apolipoprotein"/>
    <property type="match status" value="1"/>
</dbReference>